<dbReference type="GO" id="GO:0046872">
    <property type="term" value="F:metal ion binding"/>
    <property type="evidence" value="ECO:0007669"/>
    <property type="project" value="UniProtKB-KW"/>
</dbReference>
<sequence length="311" mass="36262">MIPKLISVQQLKKLFKIELTSNIEDFVENNNQVYPRIKKNGEIRFISSPTIHLKSIQKWIVEHILSKKDCSEFCHAYVKEKSIFTNAGTHIGNQNLLKMDIHNFFDSIPHISVKNIFITMGYNLEVSHSLALLCTYKGYVRQGFVSSPMISNIIMKEFDDWIIKSLHEEEYLKFDFKYSRYADDIAISSKKKAVAPLVIIKENISDYLEKYGFIVNNDKIKLIKGKGPKLITGIVVKDNSISVPNKYKRKLLKELYYCEKYGVESHLLYTGQYGKTNYKEYLLGIAMYIKNTDNQFYNTIRERIDALNIDY</sequence>
<dbReference type="InterPro" id="IPR051083">
    <property type="entry name" value="GrpII_Intron_Splice-Mob/Def"/>
</dbReference>
<organism evidence="11">
    <name type="scientific">Salmonella enterica subsp. enterica serovar Saintpaul</name>
    <dbReference type="NCBI Taxonomy" id="90105"/>
    <lineage>
        <taxon>Bacteria</taxon>
        <taxon>Pseudomonadati</taxon>
        <taxon>Pseudomonadota</taxon>
        <taxon>Gammaproteobacteria</taxon>
        <taxon>Enterobacterales</taxon>
        <taxon>Enterobacteriaceae</taxon>
        <taxon>Salmonella</taxon>
    </lineage>
</organism>
<evidence type="ECO:0000256" key="9">
    <source>
        <dbReference type="ARBA" id="ARBA00048173"/>
    </source>
</evidence>
<evidence type="ECO:0000313" key="11">
    <source>
        <dbReference type="EMBL" id="OHG59315.1"/>
    </source>
</evidence>
<dbReference type="CDD" id="cd03487">
    <property type="entry name" value="RT_Bac_retron_II"/>
    <property type="match status" value="1"/>
</dbReference>
<evidence type="ECO:0000256" key="8">
    <source>
        <dbReference type="ARBA" id="ARBA00034120"/>
    </source>
</evidence>
<dbReference type="PANTHER" id="PTHR34047:SF7">
    <property type="entry name" value="RNA-DIRECTED DNA POLYMERASE"/>
    <property type="match status" value="1"/>
</dbReference>
<dbReference type="InterPro" id="IPR043502">
    <property type="entry name" value="DNA/RNA_pol_sf"/>
</dbReference>
<keyword evidence="4" id="KW-0479">Metal-binding</keyword>
<reference evidence="11" key="1">
    <citation type="submission" date="2016-09" db="EMBL/GenBank/DDBJ databases">
        <title>Whole genome sequencing of Salmonella enterica.</title>
        <authorList>
            <person name="Bell R."/>
        </authorList>
    </citation>
    <scope>NUCLEOTIDE SEQUENCE [LARGE SCALE GENOMIC DNA]</scope>
    <source>
        <strain evidence="11">CFSAN044978</strain>
    </source>
</reference>
<evidence type="ECO:0000259" key="10">
    <source>
        <dbReference type="PROSITE" id="PS50878"/>
    </source>
</evidence>
<evidence type="ECO:0000256" key="3">
    <source>
        <dbReference type="ARBA" id="ARBA00022695"/>
    </source>
</evidence>
<keyword evidence="7" id="KW-0051">Antiviral defense</keyword>
<name>A0A1S0Z7E5_SALET</name>
<keyword evidence="6" id="KW-0695">RNA-directed DNA polymerase</keyword>
<dbReference type="EMBL" id="MLZC01000026">
    <property type="protein sequence ID" value="OHG59315.1"/>
    <property type="molecule type" value="Genomic_DNA"/>
</dbReference>
<dbReference type="SUPFAM" id="SSF56672">
    <property type="entry name" value="DNA/RNA polymerases"/>
    <property type="match status" value="1"/>
</dbReference>
<keyword evidence="5" id="KW-0460">Magnesium</keyword>
<accession>A0A1S0Z7E5</accession>
<dbReference type="AlphaFoldDB" id="A0A1S0Z7E5"/>
<dbReference type="GO" id="GO:0003964">
    <property type="term" value="F:RNA-directed DNA polymerase activity"/>
    <property type="evidence" value="ECO:0007669"/>
    <property type="project" value="UniProtKB-KW"/>
</dbReference>
<evidence type="ECO:0000256" key="4">
    <source>
        <dbReference type="ARBA" id="ARBA00022723"/>
    </source>
</evidence>
<gene>
    <name evidence="11" type="ORF">A7T00_29805</name>
</gene>
<dbReference type="GO" id="GO:0051607">
    <property type="term" value="P:defense response to virus"/>
    <property type="evidence" value="ECO:0007669"/>
    <property type="project" value="UniProtKB-KW"/>
</dbReference>
<dbReference type="Pfam" id="PF00078">
    <property type="entry name" value="RVT_1"/>
    <property type="match status" value="1"/>
</dbReference>
<evidence type="ECO:0000256" key="2">
    <source>
        <dbReference type="ARBA" id="ARBA00022679"/>
    </source>
</evidence>
<dbReference type="EC" id="2.7.7.49" evidence="1"/>
<keyword evidence="2" id="KW-0808">Transferase</keyword>
<dbReference type="PANTHER" id="PTHR34047">
    <property type="entry name" value="NUCLEAR INTRON MATURASE 1, MITOCHONDRIAL-RELATED"/>
    <property type="match status" value="1"/>
</dbReference>
<evidence type="ECO:0000256" key="7">
    <source>
        <dbReference type="ARBA" id="ARBA00023118"/>
    </source>
</evidence>
<evidence type="ECO:0000256" key="5">
    <source>
        <dbReference type="ARBA" id="ARBA00022842"/>
    </source>
</evidence>
<comment type="catalytic activity">
    <reaction evidence="9">
        <text>DNA(n) + a 2'-deoxyribonucleoside 5'-triphosphate = DNA(n+1) + diphosphate</text>
        <dbReference type="Rhea" id="RHEA:22508"/>
        <dbReference type="Rhea" id="RHEA-COMP:17339"/>
        <dbReference type="Rhea" id="RHEA-COMP:17340"/>
        <dbReference type="ChEBI" id="CHEBI:33019"/>
        <dbReference type="ChEBI" id="CHEBI:61560"/>
        <dbReference type="ChEBI" id="CHEBI:173112"/>
        <dbReference type="EC" id="2.7.7.49"/>
    </reaction>
</comment>
<evidence type="ECO:0000256" key="6">
    <source>
        <dbReference type="ARBA" id="ARBA00022918"/>
    </source>
</evidence>
<evidence type="ECO:0000256" key="1">
    <source>
        <dbReference type="ARBA" id="ARBA00012493"/>
    </source>
</evidence>
<protein>
    <recommendedName>
        <fullName evidence="1">RNA-directed DNA polymerase</fullName>
        <ecNumber evidence="1">2.7.7.49</ecNumber>
    </recommendedName>
</protein>
<dbReference type="GO" id="GO:0003723">
    <property type="term" value="F:RNA binding"/>
    <property type="evidence" value="ECO:0007669"/>
    <property type="project" value="InterPro"/>
</dbReference>
<keyword evidence="3" id="KW-0548">Nucleotidyltransferase</keyword>
<dbReference type="InterPro" id="IPR000123">
    <property type="entry name" value="Reverse_transcriptase_msDNA"/>
</dbReference>
<comment type="similarity">
    <text evidence="8">Belongs to the bacterial reverse transcriptase family.</text>
</comment>
<feature type="domain" description="Reverse transcriptase" evidence="10">
    <location>
        <begin position="1"/>
        <end position="236"/>
    </location>
</feature>
<dbReference type="PRINTS" id="PR00866">
    <property type="entry name" value="RNADNAPOLMS"/>
</dbReference>
<dbReference type="PROSITE" id="PS50878">
    <property type="entry name" value="RT_POL"/>
    <property type="match status" value="1"/>
</dbReference>
<dbReference type="InterPro" id="IPR000477">
    <property type="entry name" value="RT_dom"/>
</dbReference>
<proteinExistence type="inferred from homology"/>
<comment type="caution">
    <text evidence="11">The sequence shown here is derived from an EMBL/GenBank/DDBJ whole genome shotgun (WGS) entry which is preliminary data.</text>
</comment>